<dbReference type="SUPFAM" id="SSF51735">
    <property type="entry name" value="NAD(P)-binding Rossmann-fold domains"/>
    <property type="match status" value="1"/>
</dbReference>
<keyword evidence="2 6" id="KW-0678">Repressor</keyword>
<dbReference type="KEGG" id="sper:EW093_05465"/>
<dbReference type="PANTHER" id="PTHR35786">
    <property type="entry name" value="REDOX-SENSING TRANSCRIPTIONAL REPRESSOR REX"/>
    <property type="match status" value="1"/>
</dbReference>
<dbReference type="Pfam" id="PF06971">
    <property type="entry name" value="Put_DNA-bind_N"/>
    <property type="match status" value="1"/>
</dbReference>
<dbReference type="InterPro" id="IPR022876">
    <property type="entry name" value="Tscrpt_rep_Rex"/>
</dbReference>
<evidence type="ECO:0000256" key="4">
    <source>
        <dbReference type="ARBA" id="ARBA00023125"/>
    </source>
</evidence>
<keyword evidence="3 6" id="KW-0805">Transcription regulation</keyword>
<dbReference type="InterPro" id="IPR003781">
    <property type="entry name" value="CoA-bd"/>
</dbReference>
<comment type="subcellular location">
    <subcellularLocation>
        <location evidence="6">Cytoplasm</location>
    </subcellularLocation>
</comment>
<sequence>MNDETVTRFIKYNRILSQLKSLGMARVFSNNLGDAIGVTPALVRKDFSRFDLTGNKRGGYEIDLLIEKLDELLGGKGLENMIIIGCGNIAKALINHGDFTKDGGKIVAGFDIDPQVDKFSDIPIYNIDVLESYIKEHDIKIGILTVPEEAAALMFEKLLALGIKGVLNFTPVELKGSDSCIVNNVNIGLEIKKLTYEVKKAFD</sequence>
<keyword evidence="1 6" id="KW-0963">Cytoplasm</keyword>
<dbReference type="GO" id="GO:0003677">
    <property type="term" value="F:DNA binding"/>
    <property type="evidence" value="ECO:0007669"/>
    <property type="project" value="UniProtKB-UniRule"/>
</dbReference>
<dbReference type="HAMAP" id="MF_01131">
    <property type="entry name" value="Rex"/>
    <property type="match status" value="1"/>
</dbReference>
<dbReference type="NCBIfam" id="NF003994">
    <property type="entry name" value="PRK05472.2-3"/>
    <property type="match status" value="1"/>
</dbReference>
<name>A0A5C1QE64_9SPIO</name>
<dbReference type="PANTHER" id="PTHR35786:SF1">
    <property type="entry name" value="REDOX-SENSING TRANSCRIPTIONAL REPRESSOR REX 1"/>
    <property type="match status" value="1"/>
</dbReference>
<comment type="subunit">
    <text evidence="6">Homodimer.</text>
</comment>
<reference evidence="8 9" key="2">
    <citation type="submission" date="2019-09" db="EMBL/GenBank/DDBJ databases">
        <title>Complete Genome Sequence and Methylome Analysis of free living Spirochaetas.</title>
        <authorList>
            <person name="Leshcheva N."/>
            <person name="Mikheeva N."/>
        </authorList>
    </citation>
    <scope>NUCLEOTIDE SEQUENCE [LARGE SCALE GENOMIC DNA]</scope>
    <source>
        <strain evidence="8 9">P</strain>
    </source>
</reference>
<proteinExistence type="inferred from homology"/>
<feature type="domain" description="CoA-binding" evidence="7">
    <location>
        <begin position="75"/>
        <end position="173"/>
    </location>
</feature>
<evidence type="ECO:0000256" key="6">
    <source>
        <dbReference type="HAMAP-Rule" id="MF_01131"/>
    </source>
</evidence>
<evidence type="ECO:0000256" key="1">
    <source>
        <dbReference type="ARBA" id="ARBA00022490"/>
    </source>
</evidence>
<evidence type="ECO:0000256" key="5">
    <source>
        <dbReference type="ARBA" id="ARBA00023163"/>
    </source>
</evidence>
<comment type="function">
    <text evidence="6">Modulates transcription in response to changes in cellular NADH/NAD(+) redox state.</text>
</comment>
<evidence type="ECO:0000259" key="7">
    <source>
        <dbReference type="SMART" id="SM00881"/>
    </source>
</evidence>
<dbReference type="OrthoDB" id="9784760at2"/>
<dbReference type="InterPro" id="IPR036390">
    <property type="entry name" value="WH_DNA-bd_sf"/>
</dbReference>
<dbReference type="GO" id="GO:0003700">
    <property type="term" value="F:DNA-binding transcription factor activity"/>
    <property type="evidence" value="ECO:0007669"/>
    <property type="project" value="UniProtKB-UniRule"/>
</dbReference>
<evidence type="ECO:0000256" key="2">
    <source>
        <dbReference type="ARBA" id="ARBA00022491"/>
    </source>
</evidence>
<comment type="similarity">
    <text evidence="6">Belongs to the transcriptional regulatory Rex family.</text>
</comment>
<evidence type="ECO:0000313" key="9">
    <source>
        <dbReference type="Proteomes" id="UP000323824"/>
    </source>
</evidence>
<dbReference type="InterPro" id="IPR036388">
    <property type="entry name" value="WH-like_DNA-bd_sf"/>
</dbReference>
<dbReference type="InterPro" id="IPR009718">
    <property type="entry name" value="Rex_DNA-bd_C_dom"/>
</dbReference>
<dbReference type="Gene3D" id="1.10.10.10">
    <property type="entry name" value="Winged helix-like DNA-binding domain superfamily/Winged helix DNA-binding domain"/>
    <property type="match status" value="1"/>
</dbReference>
<reference evidence="8 9" key="1">
    <citation type="submission" date="2019-02" db="EMBL/GenBank/DDBJ databases">
        <authorList>
            <person name="Fomenkov A."/>
            <person name="Dubinina G."/>
            <person name="Grabovich M."/>
            <person name="Vincze T."/>
            <person name="Roberts R.J."/>
        </authorList>
    </citation>
    <scope>NUCLEOTIDE SEQUENCE [LARGE SCALE GENOMIC DNA]</scope>
    <source>
        <strain evidence="8 9">P</strain>
    </source>
</reference>
<dbReference type="AlphaFoldDB" id="A0A5C1QE64"/>
<evidence type="ECO:0000256" key="3">
    <source>
        <dbReference type="ARBA" id="ARBA00023015"/>
    </source>
</evidence>
<dbReference type="SMART" id="SM00881">
    <property type="entry name" value="CoA_binding"/>
    <property type="match status" value="1"/>
</dbReference>
<accession>A0A5C1QE64</accession>
<dbReference type="EMBL" id="CP035807">
    <property type="protein sequence ID" value="QEN06353.1"/>
    <property type="molecule type" value="Genomic_DNA"/>
</dbReference>
<gene>
    <name evidence="6" type="primary">rex</name>
    <name evidence="8" type="ORF">EW093_05465</name>
</gene>
<keyword evidence="9" id="KW-1185">Reference proteome</keyword>
<dbReference type="Gene3D" id="3.40.50.720">
    <property type="entry name" value="NAD(P)-binding Rossmann-like Domain"/>
    <property type="match status" value="1"/>
</dbReference>
<keyword evidence="4 6" id="KW-0238">DNA-binding</keyword>
<comment type="caution">
    <text evidence="6">Lacks conserved residue(s) required for the propagation of feature annotation.</text>
</comment>
<dbReference type="Proteomes" id="UP000323824">
    <property type="component" value="Chromosome"/>
</dbReference>
<dbReference type="InterPro" id="IPR036291">
    <property type="entry name" value="NAD(P)-bd_dom_sf"/>
</dbReference>
<protein>
    <recommendedName>
        <fullName evidence="6">Redox-sensing transcriptional repressor Rex</fullName>
    </recommendedName>
</protein>
<dbReference type="GO" id="GO:0005737">
    <property type="term" value="C:cytoplasm"/>
    <property type="evidence" value="ECO:0007669"/>
    <property type="project" value="UniProtKB-SubCell"/>
</dbReference>
<dbReference type="SUPFAM" id="SSF46785">
    <property type="entry name" value="Winged helix' DNA-binding domain"/>
    <property type="match status" value="1"/>
</dbReference>
<keyword evidence="6" id="KW-0520">NAD</keyword>
<feature type="DNA-binding region" description="H-T-H motif" evidence="6">
    <location>
        <begin position="11"/>
        <end position="50"/>
    </location>
</feature>
<dbReference type="NCBIfam" id="NF003996">
    <property type="entry name" value="PRK05472.2-5"/>
    <property type="match status" value="1"/>
</dbReference>
<dbReference type="NCBIfam" id="NF003995">
    <property type="entry name" value="PRK05472.2-4"/>
    <property type="match status" value="1"/>
</dbReference>
<organism evidence="8 9">
    <name type="scientific">Thiospirochaeta perfilievii</name>
    <dbReference type="NCBI Taxonomy" id="252967"/>
    <lineage>
        <taxon>Bacteria</taxon>
        <taxon>Pseudomonadati</taxon>
        <taxon>Spirochaetota</taxon>
        <taxon>Spirochaetia</taxon>
        <taxon>Spirochaetales</taxon>
        <taxon>Spirochaetaceae</taxon>
        <taxon>Thiospirochaeta</taxon>
    </lineage>
</organism>
<keyword evidence="5 6" id="KW-0804">Transcription</keyword>
<dbReference type="GO" id="GO:0045892">
    <property type="term" value="P:negative regulation of DNA-templated transcription"/>
    <property type="evidence" value="ECO:0007669"/>
    <property type="project" value="InterPro"/>
</dbReference>
<evidence type="ECO:0000313" key="8">
    <source>
        <dbReference type="EMBL" id="QEN06353.1"/>
    </source>
</evidence>
<dbReference type="Pfam" id="PF02629">
    <property type="entry name" value="CoA_binding"/>
    <property type="match status" value="1"/>
</dbReference>
<dbReference type="GO" id="GO:0051775">
    <property type="term" value="P:response to redox state"/>
    <property type="evidence" value="ECO:0007669"/>
    <property type="project" value="InterPro"/>
</dbReference>